<evidence type="ECO:0000256" key="7">
    <source>
        <dbReference type="ARBA" id="ARBA00048224"/>
    </source>
</evidence>
<dbReference type="OMA" id="FEHESNT"/>
<dbReference type="Gene3D" id="3.40.462.10">
    <property type="entry name" value="FAD-linked oxidases, C-terminal domain"/>
    <property type="match status" value="1"/>
</dbReference>
<organism evidence="9 10">
    <name type="scientific">Chenopodium quinoa</name>
    <name type="common">Quinoa</name>
    <dbReference type="NCBI Taxonomy" id="63459"/>
    <lineage>
        <taxon>Eukaryota</taxon>
        <taxon>Viridiplantae</taxon>
        <taxon>Streptophyta</taxon>
        <taxon>Embryophyta</taxon>
        <taxon>Tracheophyta</taxon>
        <taxon>Spermatophyta</taxon>
        <taxon>Magnoliopsida</taxon>
        <taxon>eudicotyledons</taxon>
        <taxon>Gunneridae</taxon>
        <taxon>Pentapetalae</taxon>
        <taxon>Caryophyllales</taxon>
        <taxon>Chenopodiaceae</taxon>
        <taxon>Chenopodioideae</taxon>
        <taxon>Atripliceae</taxon>
        <taxon>Chenopodium</taxon>
    </lineage>
</organism>
<evidence type="ECO:0000256" key="4">
    <source>
        <dbReference type="ARBA" id="ARBA00022630"/>
    </source>
</evidence>
<proteinExistence type="inferred from homology"/>
<reference evidence="9" key="2">
    <citation type="submission" date="2021-03" db="UniProtKB">
        <authorList>
            <consortium name="EnsemblPlants"/>
        </authorList>
    </citation>
    <scope>IDENTIFICATION</scope>
</reference>
<dbReference type="GO" id="GO:0071949">
    <property type="term" value="F:FAD binding"/>
    <property type="evidence" value="ECO:0007669"/>
    <property type="project" value="InterPro"/>
</dbReference>
<dbReference type="AlphaFoldDB" id="A0A803MR29"/>
<dbReference type="SUPFAM" id="SSF56176">
    <property type="entry name" value="FAD-binding/transporter-associated domain-like"/>
    <property type="match status" value="1"/>
</dbReference>
<evidence type="ECO:0000313" key="9">
    <source>
        <dbReference type="EnsemblPlants" id="AUR62033730-RA:cds"/>
    </source>
</evidence>
<dbReference type="InterPro" id="IPR015345">
    <property type="entry name" value="Cytokinin_DH_FAD/cytokin-bd"/>
</dbReference>
<evidence type="ECO:0000256" key="5">
    <source>
        <dbReference type="ARBA" id="ARBA00022827"/>
    </source>
</evidence>
<dbReference type="InterPro" id="IPR036318">
    <property type="entry name" value="FAD-bd_PCMH-like_sf"/>
</dbReference>
<name>A0A803MR29_CHEQI</name>
<reference evidence="9" key="1">
    <citation type="journal article" date="2017" name="Nature">
        <title>The genome of Chenopodium quinoa.</title>
        <authorList>
            <person name="Jarvis D.E."/>
            <person name="Ho Y.S."/>
            <person name="Lightfoot D.J."/>
            <person name="Schmoeckel S.M."/>
            <person name="Li B."/>
            <person name="Borm T.J.A."/>
            <person name="Ohyanagi H."/>
            <person name="Mineta K."/>
            <person name="Michell C.T."/>
            <person name="Saber N."/>
            <person name="Kharbatia N.M."/>
            <person name="Rupper R.R."/>
            <person name="Sharp A.R."/>
            <person name="Dally N."/>
            <person name="Boughton B.A."/>
            <person name="Woo Y.H."/>
            <person name="Gao G."/>
            <person name="Schijlen E.G.W.M."/>
            <person name="Guo X."/>
            <person name="Momin A.A."/>
            <person name="Negrao S."/>
            <person name="Al-Babili S."/>
            <person name="Gehring C."/>
            <person name="Roessner U."/>
            <person name="Jung C."/>
            <person name="Murphy K."/>
            <person name="Arold S.T."/>
            <person name="Gojobori T."/>
            <person name="van der Linden C.G."/>
            <person name="van Loo E.N."/>
            <person name="Jellen E.N."/>
            <person name="Maughan P.J."/>
            <person name="Tester M."/>
        </authorList>
    </citation>
    <scope>NUCLEOTIDE SEQUENCE [LARGE SCALE GENOMIC DNA]</scope>
    <source>
        <strain evidence="9">cv. PI 614886</strain>
    </source>
</reference>
<dbReference type="Pfam" id="PF01565">
    <property type="entry name" value="FAD_binding_4"/>
    <property type="match status" value="1"/>
</dbReference>
<dbReference type="Gene3D" id="3.30.465.10">
    <property type="match status" value="1"/>
</dbReference>
<accession>A0A803MR29</accession>
<sequence>LLPKTVSDISTTIKYVFGLANNSELTITARGHGHSLQGQSQNNGGIVISMEALEEQKMYIQTGDLPYVDVSGGELWINILHETVKQGLTPKSWTDYLYLSVGGTLSNAGIGGQAFKYGPQINNVYQLEVVTGKGDIVNCSEKENADLFHGVLGGLGQLGIITKARISLEPAPKLVKWIRVLYSNFKLCTKDQEQLISLNNTFDYIQGFVMTGLSSTLSRTKPLQAGPPSRSEGKILYCLEVAKYFNPEDANTTNQFTENILSSLNYIPHTIFLTDVPYVDFLDRVHLSDLKLKEKDLANVTQPWLTVLVPKSNIQSFAKEVFGNILANTSYNPILIYPFNQSSWKHNTSMVTPAEDIIYLAAFLTSAPSSSSGPDGLDNILTINKRILDFCETANLGVKQYLPFYETQDEWRAHFGDRWEVFAQRKSTFDPLSILAPGQRIFSRGPVSS</sequence>
<dbReference type="SUPFAM" id="SSF55103">
    <property type="entry name" value="FAD-linked oxidases, C-terminal domain"/>
    <property type="match status" value="1"/>
</dbReference>
<dbReference type="Gramene" id="AUR62033730-RA">
    <property type="protein sequence ID" value="AUR62033730-RA:cds"/>
    <property type="gene ID" value="AUR62033730"/>
</dbReference>
<dbReference type="InterPro" id="IPR016164">
    <property type="entry name" value="FAD-linked_Oxase-like_C"/>
</dbReference>
<evidence type="ECO:0000313" key="10">
    <source>
        <dbReference type="Proteomes" id="UP000596660"/>
    </source>
</evidence>
<dbReference type="InterPro" id="IPR050432">
    <property type="entry name" value="FAD-linked_Oxidoreductases_BP"/>
</dbReference>
<comment type="catalytic activity">
    <reaction evidence="7">
        <text>N(6)-dimethylallyladenine + A + H2O = 3-methyl-2-butenal + adenine + AH2</text>
        <dbReference type="Rhea" id="RHEA:13625"/>
        <dbReference type="ChEBI" id="CHEBI:13193"/>
        <dbReference type="ChEBI" id="CHEBI:15377"/>
        <dbReference type="ChEBI" id="CHEBI:15825"/>
        <dbReference type="ChEBI" id="CHEBI:16708"/>
        <dbReference type="ChEBI" id="CHEBI:17499"/>
        <dbReference type="ChEBI" id="CHEBI:17660"/>
        <dbReference type="EC" id="1.5.99.12"/>
    </reaction>
</comment>
<dbReference type="Proteomes" id="UP000596660">
    <property type="component" value="Unplaced"/>
</dbReference>
<dbReference type="InterPro" id="IPR016167">
    <property type="entry name" value="FAD-bd_PCMH_sub1"/>
</dbReference>
<dbReference type="GO" id="GO:0019139">
    <property type="term" value="F:cytokinin dehydrogenase activity"/>
    <property type="evidence" value="ECO:0007669"/>
    <property type="project" value="UniProtKB-EC"/>
</dbReference>
<evidence type="ECO:0000256" key="2">
    <source>
        <dbReference type="ARBA" id="ARBA00005466"/>
    </source>
</evidence>
<dbReference type="Pfam" id="PF09265">
    <property type="entry name" value="Cytokin-bind"/>
    <property type="match status" value="1"/>
</dbReference>
<comment type="cofactor">
    <cofactor evidence="1">
        <name>FAD</name>
        <dbReference type="ChEBI" id="CHEBI:57692"/>
    </cofactor>
</comment>
<dbReference type="InterPro" id="IPR016169">
    <property type="entry name" value="FAD-bd_PCMH_sub2"/>
</dbReference>
<dbReference type="InterPro" id="IPR016170">
    <property type="entry name" value="Cytok_DH_C_sf"/>
</dbReference>
<keyword evidence="5" id="KW-0274">FAD</keyword>
<evidence type="ECO:0000259" key="8">
    <source>
        <dbReference type="PROSITE" id="PS51387"/>
    </source>
</evidence>
<keyword evidence="10" id="KW-1185">Reference proteome</keyword>
<dbReference type="InterPro" id="IPR006094">
    <property type="entry name" value="Oxid_FAD_bind_N"/>
</dbReference>
<keyword evidence="6" id="KW-0560">Oxidoreductase</keyword>
<evidence type="ECO:0000256" key="3">
    <source>
        <dbReference type="ARBA" id="ARBA00011928"/>
    </source>
</evidence>
<evidence type="ECO:0000256" key="1">
    <source>
        <dbReference type="ARBA" id="ARBA00001974"/>
    </source>
</evidence>
<dbReference type="Gene3D" id="3.30.43.10">
    <property type="entry name" value="Uridine Diphospho-n-acetylenolpyruvylglucosamine Reductase, domain 2"/>
    <property type="match status" value="1"/>
</dbReference>
<evidence type="ECO:0000256" key="6">
    <source>
        <dbReference type="ARBA" id="ARBA00023002"/>
    </source>
</evidence>
<dbReference type="PANTHER" id="PTHR13878">
    <property type="entry name" value="GULONOLACTONE OXIDASE"/>
    <property type="match status" value="1"/>
</dbReference>
<dbReference type="PANTHER" id="PTHR13878:SF53">
    <property type="entry name" value="CYTOKININ DEHYDROGENASE 6"/>
    <property type="match status" value="1"/>
</dbReference>
<feature type="domain" description="FAD-binding PCMH-type" evidence="8">
    <location>
        <begin position="1"/>
        <end position="171"/>
    </location>
</feature>
<protein>
    <recommendedName>
        <fullName evidence="3">cytokinin dehydrogenase</fullName>
        <ecNumber evidence="3">1.5.99.12</ecNumber>
    </recommendedName>
</protein>
<dbReference type="EnsemblPlants" id="AUR62033730-RA">
    <property type="protein sequence ID" value="AUR62033730-RA:cds"/>
    <property type="gene ID" value="AUR62033730"/>
</dbReference>
<dbReference type="EC" id="1.5.99.12" evidence="3"/>
<dbReference type="InterPro" id="IPR016166">
    <property type="entry name" value="FAD-bd_PCMH"/>
</dbReference>
<dbReference type="GO" id="GO:0009690">
    <property type="term" value="P:cytokinin metabolic process"/>
    <property type="evidence" value="ECO:0007669"/>
    <property type="project" value="InterPro"/>
</dbReference>
<dbReference type="PROSITE" id="PS51387">
    <property type="entry name" value="FAD_PCMH"/>
    <property type="match status" value="1"/>
</dbReference>
<comment type="similarity">
    <text evidence="2">Belongs to the oxygen-dependent FAD-linked oxidoreductase family.</text>
</comment>
<keyword evidence="4" id="KW-0285">Flavoprotein</keyword>